<reference evidence="1 2" key="1">
    <citation type="journal article" date="2005" name="Nature">
        <title>The map-based sequence of the rice genome.</title>
        <authorList>
            <consortium name="International rice genome sequencing project (IRGSP)"/>
            <person name="Matsumoto T."/>
            <person name="Wu J."/>
            <person name="Kanamori H."/>
            <person name="Katayose Y."/>
            <person name="Fujisawa M."/>
            <person name="Namiki N."/>
            <person name="Mizuno H."/>
            <person name="Yamamoto K."/>
            <person name="Antonio B.A."/>
            <person name="Baba T."/>
            <person name="Sakata K."/>
            <person name="Nagamura Y."/>
            <person name="Aoki H."/>
            <person name="Arikawa K."/>
            <person name="Arita K."/>
            <person name="Bito T."/>
            <person name="Chiden Y."/>
            <person name="Fujitsuka N."/>
            <person name="Fukunaka R."/>
            <person name="Hamada M."/>
            <person name="Harada C."/>
            <person name="Hayashi A."/>
            <person name="Hijishita S."/>
            <person name="Honda M."/>
            <person name="Hosokawa S."/>
            <person name="Ichikawa Y."/>
            <person name="Idonuma A."/>
            <person name="Iijima M."/>
            <person name="Ikeda M."/>
            <person name="Ikeno M."/>
            <person name="Ito K."/>
            <person name="Ito S."/>
            <person name="Ito T."/>
            <person name="Ito Y."/>
            <person name="Ito Y."/>
            <person name="Iwabuchi A."/>
            <person name="Kamiya K."/>
            <person name="Karasawa W."/>
            <person name="Kurita K."/>
            <person name="Katagiri S."/>
            <person name="Kikuta A."/>
            <person name="Kobayashi H."/>
            <person name="Kobayashi N."/>
            <person name="Machita K."/>
            <person name="Maehara T."/>
            <person name="Masukawa M."/>
            <person name="Mizubayashi T."/>
            <person name="Mukai Y."/>
            <person name="Nagasaki H."/>
            <person name="Nagata Y."/>
            <person name="Naito S."/>
            <person name="Nakashima M."/>
            <person name="Nakama Y."/>
            <person name="Nakamichi Y."/>
            <person name="Nakamura M."/>
            <person name="Meguro A."/>
            <person name="Negishi M."/>
            <person name="Ohta I."/>
            <person name="Ohta T."/>
            <person name="Okamoto M."/>
            <person name="Ono N."/>
            <person name="Saji S."/>
            <person name="Sakaguchi M."/>
            <person name="Sakai K."/>
            <person name="Shibata M."/>
            <person name="Shimokawa T."/>
            <person name="Song J."/>
            <person name="Takazaki Y."/>
            <person name="Terasawa K."/>
            <person name="Tsugane M."/>
            <person name="Tsuji K."/>
            <person name="Ueda S."/>
            <person name="Waki K."/>
            <person name="Yamagata H."/>
            <person name="Yamamoto M."/>
            <person name="Yamamoto S."/>
            <person name="Yamane H."/>
            <person name="Yoshiki S."/>
            <person name="Yoshihara R."/>
            <person name="Yukawa K."/>
            <person name="Zhong H."/>
            <person name="Yano M."/>
            <person name="Yuan Q."/>
            <person name="Ouyang S."/>
            <person name="Liu J."/>
            <person name="Jones K.M."/>
            <person name="Gansberger K."/>
            <person name="Moffat K."/>
            <person name="Hill J."/>
            <person name="Bera J."/>
            <person name="Fadrosh D."/>
            <person name="Jin S."/>
            <person name="Johri S."/>
            <person name="Kim M."/>
            <person name="Overton L."/>
            <person name="Reardon M."/>
            <person name="Tsitrin T."/>
            <person name="Vuong H."/>
            <person name="Weaver B."/>
            <person name="Ciecko A."/>
            <person name="Tallon L."/>
            <person name="Jackson J."/>
            <person name="Pai G."/>
            <person name="Aken S.V."/>
            <person name="Utterback T."/>
            <person name="Reidmuller S."/>
            <person name="Feldblyum T."/>
            <person name="Hsiao J."/>
            <person name="Zismann V."/>
            <person name="Iobst S."/>
            <person name="de Vazeille A.R."/>
            <person name="Buell C.R."/>
            <person name="Ying K."/>
            <person name="Li Y."/>
            <person name="Lu T."/>
            <person name="Huang Y."/>
            <person name="Zhao Q."/>
            <person name="Feng Q."/>
            <person name="Zhang L."/>
            <person name="Zhu J."/>
            <person name="Weng Q."/>
            <person name="Mu J."/>
            <person name="Lu Y."/>
            <person name="Fan D."/>
            <person name="Liu Y."/>
            <person name="Guan J."/>
            <person name="Zhang Y."/>
            <person name="Yu S."/>
            <person name="Liu X."/>
            <person name="Zhang Y."/>
            <person name="Hong G."/>
            <person name="Han B."/>
            <person name="Choisne N."/>
            <person name="Demange N."/>
            <person name="Orjeda G."/>
            <person name="Samain S."/>
            <person name="Cattolico L."/>
            <person name="Pelletier E."/>
            <person name="Couloux A."/>
            <person name="Segurens B."/>
            <person name="Wincker P."/>
            <person name="D'Hont A."/>
            <person name="Scarpelli C."/>
            <person name="Weissenbach J."/>
            <person name="Salanoubat M."/>
            <person name="Quetier F."/>
            <person name="Yu Y."/>
            <person name="Kim H.R."/>
            <person name="Rambo T."/>
            <person name="Currie J."/>
            <person name="Collura K."/>
            <person name="Luo M."/>
            <person name="Yang T."/>
            <person name="Ammiraju J.S.S."/>
            <person name="Engler F."/>
            <person name="Soderlund C."/>
            <person name="Wing R.A."/>
            <person name="Palmer L.E."/>
            <person name="de la Bastide M."/>
            <person name="Spiegel L."/>
            <person name="Nascimento L."/>
            <person name="Zutavern T."/>
            <person name="O'Shaughnessy A."/>
            <person name="Dike S."/>
            <person name="Dedhia N."/>
            <person name="Preston R."/>
            <person name="Balija V."/>
            <person name="McCombie W.R."/>
            <person name="Chow T."/>
            <person name="Chen H."/>
            <person name="Chung M."/>
            <person name="Chen C."/>
            <person name="Shaw J."/>
            <person name="Wu H."/>
            <person name="Hsiao K."/>
            <person name="Chao Y."/>
            <person name="Chu M."/>
            <person name="Cheng C."/>
            <person name="Hour A."/>
            <person name="Lee P."/>
            <person name="Lin S."/>
            <person name="Lin Y."/>
            <person name="Liou J."/>
            <person name="Liu S."/>
            <person name="Hsing Y."/>
            <person name="Raghuvanshi S."/>
            <person name="Mohanty A."/>
            <person name="Bharti A.K."/>
            <person name="Gaur A."/>
            <person name="Gupta V."/>
            <person name="Kumar D."/>
            <person name="Ravi V."/>
            <person name="Vij S."/>
            <person name="Kapur A."/>
            <person name="Khurana P."/>
            <person name="Khurana P."/>
            <person name="Khurana J.P."/>
            <person name="Tyagi A.K."/>
            <person name="Gaikwad K."/>
            <person name="Singh A."/>
            <person name="Dalal V."/>
            <person name="Srivastava S."/>
            <person name="Dixit A."/>
            <person name="Pal A.K."/>
            <person name="Ghazi I.A."/>
            <person name="Yadav M."/>
            <person name="Pandit A."/>
            <person name="Bhargava A."/>
            <person name="Sureshbabu K."/>
            <person name="Batra K."/>
            <person name="Sharma T.R."/>
            <person name="Mohapatra T."/>
            <person name="Singh N.K."/>
            <person name="Messing J."/>
            <person name="Nelson A.B."/>
            <person name="Fuks G."/>
            <person name="Kavchok S."/>
            <person name="Keizer G."/>
            <person name="Linton E."/>
            <person name="Llaca V."/>
            <person name="Song R."/>
            <person name="Tanyolac B."/>
            <person name="Young S."/>
            <person name="Ho-Il K."/>
            <person name="Hahn J.H."/>
            <person name="Sangsakoo G."/>
            <person name="Vanavichit A."/>
            <person name="de Mattos Luiz.A.T."/>
            <person name="Zimmer P.D."/>
            <person name="Malone G."/>
            <person name="Dellagostin O."/>
            <person name="de Oliveira A.C."/>
            <person name="Bevan M."/>
            <person name="Bancroft I."/>
            <person name="Minx P."/>
            <person name="Cordum H."/>
            <person name="Wilson R."/>
            <person name="Cheng Z."/>
            <person name="Jin W."/>
            <person name="Jiang J."/>
            <person name="Leong S.A."/>
            <person name="Iwama H."/>
            <person name="Gojobori T."/>
            <person name="Itoh T."/>
            <person name="Niimura Y."/>
            <person name="Fujii Y."/>
            <person name="Habara T."/>
            <person name="Sakai H."/>
            <person name="Sato Y."/>
            <person name="Wilson G."/>
            <person name="Kumar K."/>
            <person name="McCouch S."/>
            <person name="Juretic N."/>
            <person name="Hoen D."/>
            <person name="Wright S."/>
            <person name="Bruskiewich R."/>
            <person name="Bureau T."/>
            <person name="Miyao A."/>
            <person name="Hirochika H."/>
            <person name="Nishikawa T."/>
            <person name="Kadowaki K."/>
            <person name="Sugiura M."/>
            <person name="Burr B."/>
            <person name="Sasaki T."/>
        </authorList>
    </citation>
    <scope>NUCLEOTIDE SEQUENCE [LARGE SCALE GENOMIC DNA]</scope>
    <source>
        <strain evidence="2">cv. Nipponbare</strain>
    </source>
</reference>
<dbReference type="Proteomes" id="UP000000763">
    <property type="component" value="Chromosome 1"/>
</dbReference>
<name>A0A0P0VA42_ORYSJ</name>
<dbReference type="Gramene" id="Os01t0838350-01">
    <property type="protein sequence ID" value="Os01t0838350-01"/>
    <property type="gene ID" value="Os01g0838350"/>
</dbReference>
<dbReference type="EMBL" id="AP008207">
    <property type="protein sequence ID" value="BAH91370.1"/>
    <property type="molecule type" value="Genomic_DNA"/>
</dbReference>
<reference evidence="2" key="2">
    <citation type="journal article" date="2008" name="Nucleic Acids Res.">
        <title>The rice annotation project database (RAP-DB): 2008 update.</title>
        <authorList>
            <consortium name="The rice annotation project (RAP)"/>
        </authorList>
    </citation>
    <scope>GENOME REANNOTATION</scope>
    <source>
        <strain evidence="2">cv. Nipponbare</strain>
    </source>
</reference>
<organism evidence="1 2">
    <name type="scientific">Oryza sativa subsp. japonica</name>
    <name type="common">Rice</name>
    <dbReference type="NCBI Taxonomy" id="39947"/>
    <lineage>
        <taxon>Eukaryota</taxon>
        <taxon>Viridiplantae</taxon>
        <taxon>Streptophyta</taxon>
        <taxon>Embryophyta</taxon>
        <taxon>Tracheophyta</taxon>
        <taxon>Spermatophyta</taxon>
        <taxon>Magnoliopsida</taxon>
        <taxon>Liliopsida</taxon>
        <taxon>Poales</taxon>
        <taxon>Poaceae</taxon>
        <taxon>BOP clade</taxon>
        <taxon>Oryzoideae</taxon>
        <taxon>Oryzeae</taxon>
        <taxon>Oryzinae</taxon>
        <taxon>Oryza</taxon>
        <taxon>Oryza sativa</taxon>
    </lineage>
</organism>
<protein>
    <submittedName>
        <fullName evidence="1">Os01g0838350 protein</fullName>
    </submittedName>
</protein>
<evidence type="ECO:0000313" key="2">
    <source>
        <dbReference type="Proteomes" id="UP000000763"/>
    </source>
</evidence>
<evidence type="ECO:0000313" key="1">
    <source>
        <dbReference type="EMBL" id="BAH91370.1"/>
    </source>
</evidence>
<accession>A0A0P0VA42</accession>
<dbReference type="KEGG" id="dosa:Os01g0838350"/>
<proteinExistence type="predicted"/>
<sequence length="54" mass="6084">EDPSSGFLSTPNNGLTPLPCMQPMQCSHYFSASPVVLKMMPQRPMQRRYPLGRC</sequence>
<feature type="non-terminal residue" evidence="1">
    <location>
        <position position="1"/>
    </location>
</feature>
<dbReference type="AlphaFoldDB" id="A0A0P0VA42"/>
<gene>
    <name evidence="1" type="ordered locus">Os01g0838350</name>
</gene>